<comment type="cofactor">
    <cofactor evidence="6">
        <name>Zn(2+)</name>
        <dbReference type="ChEBI" id="CHEBI:29105"/>
    </cofactor>
    <text evidence="6">Binds 1 zinc ion per subunit.</text>
</comment>
<organism evidence="8 9">
    <name type="scientific">Halodesulfovibrio aestuarii</name>
    <dbReference type="NCBI Taxonomy" id="126333"/>
    <lineage>
        <taxon>Bacteria</taxon>
        <taxon>Pseudomonadati</taxon>
        <taxon>Thermodesulfobacteriota</taxon>
        <taxon>Desulfovibrionia</taxon>
        <taxon>Desulfovibrionales</taxon>
        <taxon>Desulfovibrionaceae</taxon>
        <taxon>Halodesulfovibrio</taxon>
    </lineage>
</organism>
<evidence type="ECO:0000256" key="6">
    <source>
        <dbReference type="RuleBase" id="RU003983"/>
    </source>
</evidence>
<protein>
    <recommendedName>
        <fullName evidence="7">Peptidase M48 domain-containing protein</fullName>
    </recommendedName>
</protein>
<dbReference type="EMBL" id="FQZR01000017">
    <property type="protein sequence ID" value="SHJ76807.1"/>
    <property type="molecule type" value="Genomic_DNA"/>
</dbReference>
<keyword evidence="3 6" id="KW-0378">Hydrolase</keyword>
<dbReference type="GO" id="GO:0004222">
    <property type="term" value="F:metalloendopeptidase activity"/>
    <property type="evidence" value="ECO:0007669"/>
    <property type="project" value="InterPro"/>
</dbReference>
<dbReference type="RefSeq" id="WP_019999133.1">
    <property type="nucleotide sequence ID" value="NZ_CP192219.1"/>
</dbReference>
<proteinExistence type="inferred from homology"/>
<evidence type="ECO:0000259" key="7">
    <source>
        <dbReference type="Pfam" id="PF01435"/>
    </source>
</evidence>
<feature type="domain" description="Peptidase M48" evidence="7">
    <location>
        <begin position="119"/>
        <end position="234"/>
    </location>
</feature>
<reference evidence="8 9" key="1">
    <citation type="submission" date="2016-11" db="EMBL/GenBank/DDBJ databases">
        <authorList>
            <person name="Varghese N."/>
            <person name="Submissions S."/>
        </authorList>
    </citation>
    <scope>NUCLEOTIDE SEQUENCE [LARGE SCALE GENOMIC DNA]</scope>
    <source>
        <strain evidence="8 9">DSM 17919</strain>
    </source>
</reference>
<keyword evidence="4 6" id="KW-0862">Zinc</keyword>
<keyword evidence="2" id="KW-0479">Metal-binding</keyword>
<dbReference type="Proteomes" id="UP000184001">
    <property type="component" value="Unassembled WGS sequence"/>
</dbReference>
<dbReference type="GO" id="GO:0046872">
    <property type="term" value="F:metal ion binding"/>
    <property type="evidence" value="ECO:0007669"/>
    <property type="project" value="UniProtKB-KW"/>
</dbReference>
<dbReference type="InterPro" id="IPR001915">
    <property type="entry name" value="Peptidase_M48"/>
</dbReference>
<dbReference type="AlphaFoldDB" id="A0A8G2CCC0"/>
<evidence type="ECO:0000256" key="1">
    <source>
        <dbReference type="ARBA" id="ARBA00022670"/>
    </source>
</evidence>
<evidence type="ECO:0000256" key="2">
    <source>
        <dbReference type="ARBA" id="ARBA00022723"/>
    </source>
</evidence>
<dbReference type="GO" id="GO:0006508">
    <property type="term" value="P:proteolysis"/>
    <property type="evidence" value="ECO:0007669"/>
    <property type="project" value="UniProtKB-KW"/>
</dbReference>
<sequence length="269" mass="30603">MSRAALTYEQIMGDEKAMLRDTALDLEDGPHQEIIKLMVLLTNEIFFETHHGYLPSDNKPAGDLPDDNELADYVRRATPFDHFEYEDIKIPIVAEDTYLGNVKYSLDCITGCIVALPPATIVVNSYSKDHTDSAEFKSLLCHEAGHLLGGHTTSRSPIADYSNISQEVLDEINNSEQPELFLYYHAMATCALNGGYENREMEANIIAYKIYHELNYHDKYGCDFLTAQERLNTHQSISTKTRMMTKNMVAELRKYEHNELIEKANSLLI</sequence>
<gene>
    <name evidence="8" type="ORF">SAMN05660830_03177</name>
</gene>
<evidence type="ECO:0000313" key="9">
    <source>
        <dbReference type="Proteomes" id="UP000184001"/>
    </source>
</evidence>
<accession>A0A8G2CCC0</accession>
<comment type="similarity">
    <text evidence="6">Belongs to the peptidase M48 family.</text>
</comment>
<comment type="caution">
    <text evidence="8">The sequence shown here is derived from an EMBL/GenBank/DDBJ whole genome shotgun (WGS) entry which is preliminary data.</text>
</comment>
<dbReference type="Pfam" id="PF01435">
    <property type="entry name" value="Peptidase_M48"/>
    <property type="match status" value="1"/>
</dbReference>
<evidence type="ECO:0000256" key="5">
    <source>
        <dbReference type="ARBA" id="ARBA00023049"/>
    </source>
</evidence>
<evidence type="ECO:0000256" key="3">
    <source>
        <dbReference type="ARBA" id="ARBA00022801"/>
    </source>
</evidence>
<name>A0A8G2CCC0_9BACT</name>
<keyword evidence="1 6" id="KW-0645">Protease</keyword>
<evidence type="ECO:0000313" key="8">
    <source>
        <dbReference type="EMBL" id="SHJ76807.1"/>
    </source>
</evidence>
<evidence type="ECO:0000256" key="4">
    <source>
        <dbReference type="ARBA" id="ARBA00022833"/>
    </source>
</evidence>
<keyword evidence="5 6" id="KW-0482">Metalloprotease</keyword>